<evidence type="ECO:0000256" key="11">
    <source>
        <dbReference type="ARBA" id="ARBA00023136"/>
    </source>
</evidence>
<feature type="domain" description="Mitochondria-eating protein C-terminal" evidence="14">
    <location>
        <begin position="590"/>
        <end position="794"/>
    </location>
</feature>
<feature type="compositionally biased region" description="Polar residues" evidence="13">
    <location>
        <begin position="443"/>
        <end position="459"/>
    </location>
</feature>
<accession>A0A2T7PA99</accession>
<keyword evidence="8" id="KW-0175">Coiled coil</keyword>
<evidence type="ECO:0000256" key="9">
    <source>
        <dbReference type="ARBA" id="ARBA00023121"/>
    </source>
</evidence>
<dbReference type="GO" id="GO:0008289">
    <property type="term" value="F:lipid binding"/>
    <property type="evidence" value="ECO:0007669"/>
    <property type="project" value="UniProtKB-KW"/>
</dbReference>
<dbReference type="PANTHER" id="PTHR21771:SF1">
    <property type="entry name" value="MITOCHONDRIA-EATING PROTEIN"/>
    <property type="match status" value="1"/>
</dbReference>
<keyword evidence="9" id="KW-0446">Lipid-binding</keyword>
<dbReference type="InterPro" id="IPR026169">
    <property type="entry name" value="MIEAP"/>
</dbReference>
<feature type="compositionally biased region" description="Low complexity" evidence="13">
    <location>
        <begin position="339"/>
        <end position="349"/>
    </location>
</feature>
<evidence type="ECO:0000256" key="1">
    <source>
        <dbReference type="ARBA" id="ARBA00004294"/>
    </source>
</evidence>
<keyword evidence="6" id="KW-0963">Cytoplasm</keyword>
<organism evidence="15 16">
    <name type="scientific">Pomacea canaliculata</name>
    <name type="common">Golden apple snail</name>
    <dbReference type="NCBI Taxonomy" id="400727"/>
    <lineage>
        <taxon>Eukaryota</taxon>
        <taxon>Metazoa</taxon>
        <taxon>Spiralia</taxon>
        <taxon>Lophotrochozoa</taxon>
        <taxon>Mollusca</taxon>
        <taxon>Gastropoda</taxon>
        <taxon>Caenogastropoda</taxon>
        <taxon>Architaenioglossa</taxon>
        <taxon>Ampullarioidea</taxon>
        <taxon>Ampullariidae</taxon>
        <taxon>Pomacea</taxon>
    </lineage>
</organism>
<sequence length="835" mass="92625">MSAQTLGLWTEHEEVGTDEHRDVRIQPDHIEPEACPQGPPTMNADFDLTPALALRKLAVLFESGKSEECAILLRRLADVSLDAILELLPVEVLHDGIPASLPVLEAIYLKAFQDGCGRLPADKLRAEQLLQHLVALFARQSSSAGLGTSGPKNCNLHMPCCRSILRVLMAQDPSFRHNIAQRKRGVEQCLRRMGQHGLVSSAAGHLTTLHDALRAEFERKAGQFKTAMTVFDQLHLGSGRHNRPERQGPGNGGTNGGGGGVVAAAPTEAGHQRLLQVTRGEVQERLIKNKSLLTAAEPAEERAHLTRLLRTLRTRIEYDKALLFHDTELRRIGMTTSTRSRLPAALASPPSSPAISVSNSKANHLSPNHHSPNHHHHQQQPVAETLLGFRMGYSAILRVAREVDGRTSAEEDDENVEDSSASENEDQEEGEWESGFRPPPPASSLSGRQRATVVSLNSSRSRHLNISLPSSAGRHRSRQLTGSRGRNKDAGMQATPVMEAEGEVSGEDKQTKSMMASEPCLATAAGNVASTSVLQQEISYLQQELSVARDRIQCLQAQEKQLRECLSNHAHQQFQMGNQQFEDLTLGSQRPTALIRRFGDLYLDGRVDALDSLDQMTLLKDLDALKIKILFSIVVLAFKAAQQNLNELRGQLCHLLHLPLSPAANQHQDLQQFPQQNIISSSHTSYLTAEMEMHITKYLCKTADTFDISELVFDVSQQIYNTLYDYPCLRACPGLLDYISQCVRLAWGLSVQRKPYTINYDAHKFDSSMYTRFHTSDPNSEEIKTFLWPSLIDSLGSDQTLRQAPSSSPEREHTNTQTGVLMCWYPHMPMTCQMP</sequence>
<keyword evidence="16" id="KW-1185">Reference proteome</keyword>
<comment type="similarity">
    <text evidence="4">Belongs to the MIEAP family.</text>
</comment>
<dbReference type="GO" id="GO:0005759">
    <property type="term" value="C:mitochondrial matrix"/>
    <property type="evidence" value="ECO:0007669"/>
    <property type="project" value="UniProtKB-SubCell"/>
</dbReference>
<evidence type="ECO:0000256" key="3">
    <source>
        <dbReference type="ARBA" id="ARBA00004496"/>
    </source>
</evidence>
<dbReference type="GO" id="GO:0035694">
    <property type="term" value="P:mitochondrial protein catabolic process"/>
    <property type="evidence" value="ECO:0007669"/>
    <property type="project" value="InterPro"/>
</dbReference>
<evidence type="ECO:0000256" key="6">
    <source>
        <dbReference type="ARBA" id="ARBA00022490"/>
    </source>
</evidence>
<dbReference type="InterPro" id="IPR031981">
    <property type="entry name" value="MIEAP_C"/>
</dbReference>
<dbReference type="GO" id="GO:0005741">
    <property type="term" value="C:mitochondrial outer membrane"/>
    <property type="evidence" value="ECO:0007669"/>
    <property type="project" value="UniProtKB-SubCell"/>
</dbReference>
<name>A0A2T7PA99_POMCA</name>
<evidence type="ECO:0000256" key="4">
    <source>
        <dbReference type="ARBA" id="ARBA00008233"/>
    </source>
</evidence>
<dbReference type="Proteomes" id="UP000245119">
    <property type="component" value="Linkage Group LG5"/>
</dbReference>
<reference evidence="15 16" key="1">
    <citation type="submission" date="2018-04" db="EMBL/GenBank/DDBJ databases">
        <title>The genome of golden apple snail Pomacea canaliculata provides insight into stress tolerance and invasive adaptation.</title>
        <authorList>
            <person name="Liu C."/>
            <person name="Liu B."/>
            <person name="Ren Y."/>
            <person name="Zhang Y."/>
            <person name="Wang H."/>
            <person name="Li S."/>
            <person name="Jiang F."/>
            <person name="Yin L."/>
            <person name="Zhang G."/>
            <person name="Qian W."/>
            <person name="Fan W."/>
        </authorList>
    </citation>
    <scope>NUCLEOTIDE SEQUENCE [LARGE SCALE GENOMIC DNA]</scope>
    <source>
        <strain evidence="15">SZHN2017</strain>
        <tissue evidence="15">Muscle</tissue>
    </source>
</reference>
<evidence type="ECO:0000256" key="13">
    <source>
        <dbReference type="SAM" id="MobiDB-lite"/>
    </source>
</evidence>
<evidence type="ECO:0000256" key="10">
    <source>
        <dbReference type="ARBA" id="ARBA00023128"/>
    </source>
</evidence>
<gene>
    <name evidence="15" type="ORF">C0Q70_09603</name>
</gene>
<keyword evidence="11" id="KW-0472">Membrane</keyword>
<comment type="caution">
    <text evidence="15">The sequence shown here is derived from an EMBL/GenBank/DDBJ whole genome shotgun (WGS) entry which is preliminary data.</text>
</comment>
<evidence type="ECO:0000256" key="7">
    <source>
        <dbReference type="ARBA" id="ARBA00022787"/>
    </source>
</evidence>
<feature type="compositionally biased region" description="Gly residues" evidence="13">
    <location>
        <begin position="249"/>
        <end position="261"/>
    </location>
</feature>
<proteinExistence type="inferred from homology"/>
<dbReference type="PANTHER" id="PTHR21771">
    <property type="entry name" value="MITOCHONDRIA-EATING PROTEIN-RELATED"/>
    <property type="match status" value="1"/>
</dbReference>
<dbReference type="EMBL" id="PZQS01000005">
    <property type="protein sequence ID" value="PVD30339.1"/>
    <property type="molecule type" value="Genomic_DNA"/>
</dbReference>
<dbReference type="Pfam" id="PF16026">
    <property type="entry name" value="MIEAP"/>
    <property type="match status" value="1"/>
</dbReference>
<keyword evidence="7" id="KW-1000">Mitochondrion outer membrane</keyword>
<dbReference type="OrthoDB" id="6047381at2759"/>
<keyword evidence="10" id="KW-0496">Mitochondrion</keyword>
<feature type="compositionally biased region" description="Acidic residues" evidence="13">
    <location>
        <begin position="423"/>
        <end position="432"/>
    </location>
</feature>
<evidence type="ECO:0000256" key="2">
    <source>
        <dbReference type="ARBA" id="ARBA00004305"/>
    </source>
</evidence>
<evidence type="ECO:0000259" key="14">
    <source>
        <dbReference type="Pfam" id="PF16026"/>
    </source>
</evidence>
<feature type="region of interest" description="Disordered" evidence="13">
    <location>
        <begin position="339"/>
        <end position="380"/>
    </location>
</feature>
<evidence type="ECO:0000256" key="12">
    <source>
        <dbReference type="ARBA" id="ARBA00032687"/>
    </source>
</evidence>
<protein>
    <recommendedName>
        <fullName evidence="5">Mitochondria-eating protein</fullName>
    </recommendedName>
    <alternativeName>
        <fullName evidence="12">Spermatogenesis-associated protein 18</fullName>
    </alternativeName>
</protein>
<feature type="region of interest" description="Disordered" evidence="13">
    <location>
        <begin position="404"/>
        <end position="504"/>
    </location>
</feature>
<evidence type="ECO:0000313" key="15">
    <source>
        <dbReference type="EMBL" id="PVD30339.1"/>
    </source>
</evidence>
<evidence type="ECO:0000256" key="8">
    <source>
        <dbReference type="ARBA" id="ARBA00023054"/>
    </source>
</evidence>
<evidence type="ECO:0000256" key="5">
    <source>
        <dbReference type="ARBA" id="ARBA00019863"/>
    </source>
</evidence>
<dbReference type="AlphaFoldDB" id="A0A2T7PA99"/>
<feature type="region of interest" description="Disordered" evidence="13">
    <location>
        <begin position="237"/>
        <end position="263"/>
    </location>
</feature>
<dbReference type="GO" id="GO:0035695">
    <property type="term" value="P:mitophagy by internal vacuole formation"/>
    <property type="evidence" value="ECO:0007669"/>
    <property type="project" value="TreeGrafter"/>
</dbReference>
<evidence type="ECO:0000313" key="16">
    <source>
        <dbReference type="Proteomes" id="UP000245119"/>
    </source>
</evidence>
<comment type="subcellular location">
    <subcellularLocation>
        <location evidence="3">Cytoplasm</location>
    </subcellularLocation>
    <subcellularLocation>
        <location evidence="2">Mitochondrion matrix</location>
    </subcellularLocation>
    <subcellularLocation>
        <location evidence="1">Mitochondrion outer membrane</location>
    </subcellularLocation>
</comment>